<proteinExistence type="predicted"/>
<evidence type="ECO:0000256" key="1">
    <source>
        <dbReference type="ARBA" id="ARBA00022679"/>
    </source>
</evidence>
<evidence type="ECO:0000256" key="2">
    <source>
        <dbReference type="ARBA" id="ARBA00023315"/>
    </source>
</evidence>
<reference evidence="5 6" key="1">
    <citation type="submission" date="2020-05" db="EMBL/GenBank/DDBJ databases">
        <title>Genome sequence of Kribbella sandramycini ATCC 39419.</title>
        <authorList>
            <person name="Maclea K.S."/>
            <person name="Fair J.L."/>
        </authorList>
    </citation>
    <scope>NUCLEOTIDE SEQUENCE [LARGE SCALE GENOMIC DNA]</scope>
    <source>
        <strain evidence="5 6">ATCC 39419</strain>
    </source>
</reference>
<dbReference type="RefSeq" id="WP_171671091.1">
    <property type="nucleotide sequence ID" value="NZ_BAAAGT010000003.1"/>
</dbReference>
<dbReference type="InterPro" id="IPR050832">
    <property type="entry name" value="Bact_Acetyltransf"/>
</dbReference>
<dbReference type="PANTHER" id="PTHR43877:SF1">
    <property type="entry name" value="ACETYLTRANSFERASE"/>
    <property type="match status" value="1"/>
</dbReference>
<dbReference type="Pfam" id="PF00583">
    <property type="entry name" value="Acetyltransf_1"/>
    <property type="match status" value="1"/>
</dbReference>
<evidence type="ECO:0000313" key="4">
    <source>
        <dbReference type="EMBL" id="MBB6567992.1"/>
    </source>
</evidence>
<dbReference type="InterPro" id="IPR016181">
    <property type="entry name" value="Acyl_CoA_acyltransferase"/>
</dbReference>
<evidence type="ECO:0000259" key="3">
    <source>
        <dbReference type="PROSITE" id="PS51186"/>
    </source>
</evidence>
<dbReference type="Proteomes" id="UP000534306">
    <property type="component" value="Unassembled WGS sequence"/>
</dbReference>
<evidence type="ECO:0000313" key="6">
    <source>
        <dbReference type="Proteomes" id="UP000534306"/>
    </source>
</evidence>
<dbReference type="Gene3D" id="3.40.630.30">
    <property type="match status" value="1"/>
</dbReference>
<keyword evidence="6" id="KW-1185">Reference proteome</keyword>
<reference evidence="4 7" key="2">
    <citation type="submission" date="2020-08" db="EMBL/GenBank/DDBJ databases">
        <title>Sequencing the genomes of 1000 actinobacteria strains.</title>
        <authorList>
            <person name="Klenk H.-P."/>
        </authorList>
    </citation>
    <scope>NUCLEOTIDE SEQUENCE [LARGE SCALE GENOMIC DNA]</scope>
    <source>
        <strain evidence="4 7">DSM 15626</strain>
    </source>
</reference>
<dbReference type="CDD" id="cd04301">
    <property type="entry name" value="NAT_SF"/>
    <property type="match status" value="1"/>
</dbReference>
<dbReference type="GO" id="GO:0016747">
    <property type="term" value="F:acyltransferase activity, transferring groups other than amino-acyl groups"/>
    <property type="evidence" value="ECO:0007669"/>
    <property type="project" value="InterPro"/>
</dbReference>
<dbReference type="PANTHER" id="PTHR43877">
    <property type="entry name" value="AMINOALKYLPHOSPHONATE N-ACETYLTRANSFERASE-RELATED-RELATED"/>
    <property type="match status" value="1"/>
</dbReference>
<organism evidence="5 6">
    <name type="scientific">Kribbella sandramycini</name>
    <dbReference type="NCBI Taxonomy" id="60450"/>
    <lineage>
        <taxon>Bacteria</taxon>
        <taxon>Bacillati</taxon>
        <taxon>Actinomycetota</taxon>
        <taxon>Actinomycetes</taxon>
        <taxon>Propionibacteriales</taxon>
        <taxon>Kribbellaceae</taxon>
        <taxon>Kribbella</taxon>
    </lineage>
</organism>
<keyword evidence="1 5" id="KW-0808">Transferase</keyword>
<name>A0A7Y4KVP0_9ACTN</name>
<dbReference type="SUPFAM" id="SSF55729">
    <property type="entry name" value="Acyl-CoA N-acyltransferases (Nat)"/>
    <property type="match status" value="1"/>
</dbReference>
<comment type="caution">
    <text evidence="5">The sequence shown here is derived from an EMBL/GenBank/DDBJ whole genome shotgun (WGS) entry which is preliminary data.</text>
</comment>
<evidence type="ECO:0000313" key="5">
    <source>
        <dbReference type="EMBL" id="NOL39414.1"/>
    </source>
</evidence>
<dbReference type="InterPro" id="IPR000182">
    <property type="entry name" value="GNAT_dom"/>
</dbReference>
<dbReference type="EMBL" id="JABJRC010000001">
    <property type="protein sequence ID" value="NOL39414.1"/>
    <property type="molecule type" value="Genomic_DNA"/>
</dbReference>
<gene>
    <name evidence="4" type="ORF">HNR71_003629</name>
    <name evidence="5" type="ORF">HPO96_04055</name>
</gene>
<dbReference type="AlphaFoldDB" id="A0A7Y4KVP0"/>
<dbReference type="Proteomes" id="UP000553957">
    <property type="component" value="Unassembled WGS sequence"/>
</dbReference>
<sequence>MTVRVATEADRSQLARLLRQLHPEALDPGSLPRVRQEARTFVAGEPVVGLAVVTFVDYGLSAYGVLEELVVDEAARGAGVGRALVAECERWLLELDAEVVFVSAVDAGAARFYRRSGFSDCTGPWLFRGLRVG</sequence>
<evidence type="ECO:0000313" key="7">
    <source>
        <dbReference type="Proteomes" id="UP000553957"/>
    </source>
</evidence>
<dbReference type="EMBL" id="JACHKF010000001">
    <property type="protein sequence ID" value="MBB6567992.1"/>
    <property type="molecule type" value="Genomic_DNA"/>
</dbReference>
<accession>A0A7Y4KVP0</accession>
<dbReference type="PROSITE" id="PS51186">
    <property type="entry name" value="GNAT"/>
    <property type="match status" value="1"/>
</dbReference>
<keyword evidence="2" id="KW-0012">Acyltransferase</keyword>
<protein>
    <submittedName>
        <fullName evidence="5">GNAT family N-acetyltransferase</fullName>
    </submittedName>
    <submittedName>
        <fullName evidence="4">N-acetylglutamate synthase-like GNAT family acetyltransferase</fullName>
    </submittedName>
</protein>
<feature type="domain" description="N-acetyltransferase" evidence="3">
    <location>
        <begin position="1"/>
        <end position="133"/>
    </location>
</feature>